<accession>A0ABX3XQB4</accession>
<dbReference type="RefSeq" id="WP_244329840.1">
    <property type="nucleotide sequence ID" value="NZ_BAABSS010000054.1"/>
</dbReference>
<protein>
    <submittedName>
        <fullName evidence="2">Uncharacterized protein</fullName>
    </submittedName>
</protein>
<keyword evidence="3" id="KW-1185">Reference proteome</keyword>
<feature type="compositionally biased region" description="Gly residues" evidence="1">
    <location>
        <begin position="58"/>
        <end position="67"/>
    </location>
</feature>
<feature type="region of interest" description="Disordered" evidence="1">
    <location>
        <begin position="53"/>
        <end position="73"/>
    </location>
</feature>
<comment type="caution">
    <text evidence="2">The sequence shown here is derived from an EMBL/GenBank/DDBJ whole genome shotgun (WGS) entry which is preliminary data.</text>
</comment>
<gene>
    <name evidence="2" type="ORF">BG653_05566</name>
</gene>
<evidence type="ECO:0000313" key="3">
    <source>
        <dbReference type="Proteomes" id="UP000194225"/>
    </source>
</evidence>
<evidence type="ECO:0000256" key="1">
    <source>
        <dbReference type="SAM" id="MobiDB-lite"/>
    </source>
</evidence>
<feature type="region of interest" description="Disordered" evidence="1">
    <location>
        <begin position="1"/>
        <end position="28"/>
    </location>
</feature>
<name>A0ABX3XQB4_STRPT</name>
<dbReference type="Proteomes" id="UP000194225">
    <property type="component" value="Unassembled WGS sequence"/>
</dbReference>
<reference evidence="2 3" key="1">
    <citation type="submission" date="2016-09" db="EMBL/GenBank/DDBJ databases">
        <title>Streptomyces platensis DSM40041, a candidate organism with high potential of specific P450 cytochromes.</title>
        <authorList>
            <person name="Grumaz C."/>
            <person name="Vainshtein Y."/>
            <person name="Kirstahler P."/>
            <person name="Sohn K."/>
        </authorList>
    </citation>
    <scope>NUCLEOTIDE SEQUENCE [LARGE SCALE GENOMIC DNA]</scope>
    <source>
        <strain evidence="2 3">DSM 40041</strain>
    </source>
</reference>
<evidence type="ECO:0000313" key="2">
    <source>
        <dbReference type="EMBL" id="OSY40027.1"/>
    </source>
</evidence>
<dbReference type="GeneID" id="90927453"/>
<proteinExistence type="predicted"/>
<dbReference type="EMBL" id="MIGA01000048">
    <property type="protein sequence ID" value="OSY40027.1"/>
    <property type="molecule type" value="Genomic_DNA"/>
</dbReference>
<organism evidence="2 3">
    <name type="scientific">Streptomyces platensis</name>
    <dbReference type="NCBI Taxonomy" id="58346"/>
    <lineage>
        <taxon>Bacteria</taxon>
        <taxon>Bacillati</taxon>
        <taxon>Actinomycetota</taxon>
        <taxon>Actinomycetes</taxon>
        <taxon>Kitasatosporales</taxon>
        <taxon>Streptomycetaceae</taxon>
        <taxon>Streptomyces</taxon>
    </lineage>
</organism>
<sequence>MDVNRQSMMPVGERGHVMGDGFKTNPEMLKTEGKNFSEIGRDFYQATTRLKNGLAAQGDGGGGGGGAPKETTVSSVAQDAWKGLTTLSDKEGTPPWGDDELGEKFGVVYEGLRDGMTDSMEHLATKLNEIGKALGRMAKNHAENEDFNDALIKEHKPENQFGGEVRILKPASK</sequence>